<proteinExistence type="predicted"/>
<evidence type="ECO:0000313" key="1">
    <source>
        <dbReference type="EMBL" id="ETW00344.1"/>
    </source>
</evidence>
<gene>
    <name evidence="1" type="ORF">H310_06992</name>
</gene>
<dbReference type="GeneID" id="20084042"/>
<dbReference type="VEuPathDB" id="FungiDB:H310_06992"/>
<sequence length="231" mass="26721">MSTTTTHLKEEKSNSLVFAVANFNIYMVRIQAKIRSKGLRKVVSGEVTGEEADDYDSKEERAFDILVNSLDDDNLAYVSHVTTSKEVWDLHITPYEARMYADVPHIIHELHTKVYTPGSCMQKHITDLRGLQQKLLLMESRVDDEMLGRILQTSVKEVFPTTVEILRSREPSATLDQIINLVLSREDEGKPDNQRPYKKKQAVKDICHYCHKIGHYPFEWRYKKRDLAKAV</sequence>
<dbReference type="EMBL" id="KI913964">
    <property type="protein sequence ID" value="ETW00344.1"/>
    <property type="molecule type" value="Genomic_DNA"/>
</dbReference>
<organism evidence="1">
    <name type="scientific">Aphanomyces invadans</name>
    <dbReference type="NCBI Taxonomy" id="157072"/>
    <lineage>
        <taxon>Eukaryota</taxon>
        <taxon>Sar</taxon>
        <taxon>Stramenopiles</taxon>
        <taxon>Oomycota</taxon>
        <taxon>Saprolegniomycetes</taxon>
        <taxon>Saprolegniales</taxon>
        <taxon>Verrucalvaceae</taxon>
        <taxon>Aphanomyces</taxon>
    </lineage>
</organism>
<dbReference type="AlphaFoldDB" id="A0A024U274"/>
<dbReference type="STRING" id="157072.A0A024U274"/>
<protein>
    <submittedName>
        <fullName evidence="1">Uncharacterized protein</fullName>
    </submittedName>
</protein>
<reference evidence="1" key="1">
    <citation type="submission" date="2013-12" db="EMBL/GenBank/DDBJ databases">
        <title>The Genome Sequence of Aphanomyces invadans NJM9701.</title>
        <authorList>
            <consortium name="The Broad Institute Genomics Platform"/>
            <person name="Russ C."/>
            <person name="Tyler B."/>
            <person name="van West P."/>
            <person name="Dieguez-Uribeondo J."/>
            <person name="Young S.K."/>
            <person name="Zeng Q."/>
            <person name="Gargeya S."/>
            <person name="Fitzgerald M."/>
            <person name="Abouelleil A."/>
            <person name="Alvarado L."/>
            <person name="Chapman S.B."/>
            <person name="Gainer-Dewar J."/>
            <person name="Goldberg J."/>
            <person name="Griggs A."/>
            <person name="Gujja S."/>
            <person name="Hansen M."/>
            <person name="Howarth C."/>
            <person name="Imamovic A."/>
            <person name="Ireland A."/>
            <person name="Larimer J."/>
            <person name="McCowan C."/>
            <person name="Murphy C."/>
            <person name="Pearson M."/>
            <person name="Poon T.W."/>
            <person name="Priest M."/>
            <person name="Roberts A."/>
            <person name="Saif S."/>
            <person name="Shea T."/>
            <person name="Sykes S."/>
            <person name="Wortman J."/>
            <person name="Nusbaum C."/>
            <person name="Birren B."/>
        </authorList>
    </citation>
    <scope>NUCLEOTIDE SEQUENCE [LARGE SCALE GENOMIC DNA]</scope>
    <source>
        <strain evidence="1">NJM9701</strain>
    </source>
</reference>
<name>A0A024U274_9STRA</name>
<accession>A0A024U274</accession>
<dbReference type="Pfam" id="PF14223">
    <property type="entry name" value="Retrotran_gag_2"/>
    <property type="match status" value="1"/>
</dbReference>
<dbReference type="RefSeq" id="XP_008870479.1">
    <property type="nucleotide sequence ID" value="XM_008872257.1"/>
</dbReference>
<dbReference type="OrthoDB" id="76467at2759"/>